<evidence type="ECO:0000313" key="1">
    <source>
        <dbReference type="EMBL" id="QJA71745.1"/>
    </source>
</evidence>
<name>A0A6M3JS41_9ZZZZ</name>
<dbReference type="EMBL" id="MT141896">
    <property type="protein sequence ID" value="QJA71745.1"/>
    <property type="molecule type" value="Genomic_DNA"/>
</dbReference>
<gene>
    <name evidence="1" type="ORF">MM415A03066_0010</name>
</gene>
<sequence>MGTVLSTPEACPKCGARNSFLVIDIGDTERRCMICGRGENGTRWEEVEPEKKGPKAGSAFTHCRRGHVMDDDNVYESPQGGRQCKTCKNEATARWRKHDAEKKAAQAV</sequence>
<reference evidence="1" key="1">
    <citation type="submission" date="2020-03" db="EMBL/GenBank/DDBJ databases">
        <title>The deep terrestrial virosphere.</title>
        <authorList>
            <person name="Holmfeldt K."/>
            <person name="Nilsson E."/>
            <person name="Simone D."/>
            <person name="Lopez-Fernandez M."/>
            <person name="Wu X."/>
            <person name="de Brujin I."/>
            <person name="Lundin D."/>
            <person name="Andersson A."/>
            <person name="Bertilsson S."/>
            <person name="Dopson M."/>
        </authorList>
    </citation>
    <scope>NUCLEOTIDE SEQUENCE</scope>
    <source>
        <strain evidence="1">MM415A03066</strain>
    </source>
</reference>
<accession>A0A6M3JS41</accession>
<organism evidence="1">
    <name type="scientific">viral metagenome</name>
    <dbReference type="NCBI Taxonomy" id="1070528"/>
    <lineage>
        <taxon>unclassified sequences</taxon>
        <taxon>metagenomes</taxon>
        <taxon>organismal metagenomes</taxon>
    </lineage>
</organism>
<proteinExistence type="predicted"/>
<dbReference type="AlphaFoldDB" id="A0A6M3JS41"/>
<protein>
    <submittedName>
        <fullName evidence="1">Uncharacterized protein</fullName>
    </submittedName>
</protein>